<evidence type="ECO:0000313" key="2">
    <source>
        <dbReference type="EMBL" id="KHQ54822.1"/>
    </source>
</evidence>
<dbReference type="Pfam" id="PF13417">
    <property type="entry name" value="GST_N_3"/>
    <property type="match status" value="1"/>
</dbReference>
<dbReference type="InterPro" id="IPR040079">
    <property type="entry name" value="Glutathione_S-Trfase"/>
</dbReference>
<keyword evidence="2" id="KW-0808">Transferase</keyword>
<keyword evidence="3" id="KW-1185">Reference proteome</keyword>
<gene>
    <name evidence="2" type="ORF">OA50_00657</name>
</gene>
<reference evidence="2 3" key="1">
    <citation type="submission" date="2014-10" db="EMBL/GenBank/DDBJ databases">
        <title>Genome sequence of Ponticoccus sp. strain UMTAT08 isolated from clonal culture of toxic dinoflagellate Alexandrium tamiyavanichii.</title>
        <authorList>
            <person name="Gan H.Y."/>
            <person name="Muhd D.-D."/>
            <person name="Mohd Noor M.E."/>
            <person name="Yeong Y.S."/>
            <person name="Usup G."/>
        </authorList>
    </citation>
    <scope>NUCLEOTIDE SEQUENCE [LARGE SCALE GENOMIC DNA]</scope>
    <source>
        <strain evidence="2 3">UMTAT08</strain>
    </source>
</reference>
<dbReference type="GO" id="GO:0016740">
    <property type="term" value="F:transferase activity"/>
    <property type="evidence" value="ECO:0007669"/>
    <property type="project" value="UniProtKB-KW"/>
</dbReference>
<name>A0A0B3S3H1_9RHOB</name>
<dbReference type="SUPFAM" id="SSF47616">
    <property type="entry name" value="GST C-terminal domain-like"/>
    <property type="match status" value="1"/>
</dbReference>
<dbReference type="PANTHER" id="PTHR44051:SF8">
    <property type="entry name" value="GLUTATHIONE S-TRANSFERASE GSTA"/>
    <property type="match status" value="1"/>
</dbReference>
<dbReference type="PATRIC" id="fig|1515334.3.peg.665"/>
<dbReference type="SFLD" id="SFLDS00019">
    <property type="entry name" value="Glutathione_Transferase_(cytos"/>
    <property type="match status" value="1"/>
</dbReference>
<protein>
    <submittedName>
        <fullName evidence="2">Glutathione S-transferase-like protein</fullName>
    </submittedName>
</protein>
<feature type="domain" description="GST N-terminal" evidence="1">
    <location>
        <begin position="1"/>
        <end position="76"/>
    </location>
</feature>
<dbReference type="SUPFAM" id="SSF52833">
    <property type="entry name" value="Thioredoxin-like"/>
    <property type="match status" value="1"/>
</dbReference>
<dbReference type="PANTHER" id="PTHR44051">
    <property type="entry name" value="GLUTATHIONE S-TRANSFERASE-RELATED"/>
    <property type="match status" value="1"/>
</dbReference>
<organism evidence="2 3">
    <name type="scientific">Mameliella alba</name>
    <dbReference type="NCBI Taxonomy" id="561184"/>
    <lineage>
        <taxon>Bacteria</taxon>
        <taxon>Pseudomonadati</taxon>
        <taxon>Pseudomonadota</taxon>
        <taxon>Alphaproteobacteria</taxon>
        <taxon>Rhodobacterales</taxon>
        <taxon>Roseobacteraceae</taxon>
        <taxon>Mameliella</taxon>
    </lineage>
</organism>
<accession>A0A0B3S3H1</accession>
<dbReference type="CDD" id="cd03046">
    <property type="entry name" value="GST_N_GTT1_like"/>
    <property type="match status" value="1"/>
</dbReference>
<proteinExistence type="predicted"/>
<dbReference type="AlphaFoldDB" id="A0A0B3S3H1"/>
<comment type="caution">
    <text evidence="2">The sequence shown here is derived from an EMBL/GenBank/DDBJ whole genome shotgun (WGS) entry which is preliminary data.</text>
</comment>
<dbReference type="STRING" id="561184.SAMN05216376_10792"/>
<dbReference type="Gene3D" id="3.40.30.10">
    <property type="entry name" value="Glutaredoxin"/>
    <property type="match status" value="1"/>
</dbReference>
<dbReference type="PROSITE" id="PS50404">
    <property type="entry name" value="GST_NTER"/>
    <property type="match status" value="1"/>
</dbReference>
<dbReference type="RefSeq" id="WP_043137251.1">
    <property type="nucleotide sequence ID" value="NZ_JSUQ01000002.1"/>
</dbReference>
<dbReference type="InterPro" id="IPR004045">
    <property type="entry name" value="Glutathione_S-Trfase_N"/>
</dbReference>
<dbReference type="SFLD" id="SFLDG00358">
    <property type="entry name" value="Main_(cytGST)"/>
    <property type="match status" value="1"/>
</dbReference>
<evidence type="ECO:0000259" key="1">
    <source>
        <dbReference type="PROSITE" id="PS50404"/>
    </source>
</evidence>
<dbReference type="EMBL" id="JSUQ01000002">
    <property type="protein sequence ID" value="KHQ54822.1"/>
    <property type="molecule type" value="Genomic_DNA"/>
</dbReference>
<dbReference type="InterPro" id="IPR036282">
    <property type="entry name" value="Glutathione-S-Trfase_C_sf"/>
</dbReference>
<dbReference type="OrthoDB" id="9810080at2"/>
<dbReference type="Proteomes" id="UP000030960">
    <property type="component" value="Unassembled WGS sequence"/>
</dbReference>
<dbReference type="Gene3D" id="1.20.1050.10">
    <property type="match status" value="1"/>
</dbReference>
<evidence type="ECO:0000313" key="3">
    <source>
        <dbReference type="Proteomes" id="UP000030960"/>
    </source>
</evidence>
<dbReference type="InterPro" id="IPR036249">
    <property type="entry name" value="Thioredoxin-like_sf"/>
</dbReference>
<sequence>MTYTVYGAVRSRAFRVLWLLEELGLDYSHVPAGPQSEEIRKVSPLGKIPVLVEGDAVLRDSTAILTYLADKHGGFTHPAGTIARAQQDAWTFRILDEVESLLWTASKHTFVLPEEERVPEVKPACAAEYARNITRIMEEAEGPYLMGESPLVPDIILGHCGTWAQVAKFPDGGAAFADYLARLRARPAFQVAAAS</sequence>